<reference evidence="3" key="1">
    <citation type="submission" date="2023-03" db="EMBL/GenBank/DDBJ databases">
        <title>Emydomyces testavorans Genome Sequence.</title>
        <authorList>
            <person name="Hoyer L."/>
        </authorList>
    </citation>
    <scope>NUCLEOTIDE SEQUENCE</scope>
    <source>
        <strain evidence="3">16-2883</strain>
    </source>
</reference>
<dbReference type="EMBL" id="CP120631">
    <property type="protein sequence ID" value="WEW61660.1"/>
    <property type="molecule type" value="Genomic_DNA"/>
</dbReference>
<feature type="region of interest" description="Disordered" evidence="2">
    <location>
        <begin position="1"/>
        <end position="25"/>
    </location>
</feature>
<feature type="coiled-coil region" evidence="1">
    <location>
        <begin position="333"/>
        <end position="382"/>
    </location>
</feature>
<feature type="compositionally biased region" description="Polar residues" evidence="2">
    <location>
        <begin position="504"/>
        <end position="518"/>
    </location>
</feature>
<evidence type="ECO:0000313" key="3">
    <source>
        <dbReference type="EMBL" id="WEW61660.1"/>
    </source>
</evidence>
<feature type="compositionally biased region" description="Basic and acidic residues" evidence="2">
    <location>
        <begin position="454"/>
        <end position="468"/>
    </location>
</feature>
<feature type="region of interest" description="Disordered" evidence="2">
    <location>
        <begin position="439"/>
        <end position="724"/>
    </location>
</feature>
<evidence type="ECO:0000256" key="2">
    <source>
        <dbReference type="SAM" id="MobiDB-lite"/>
    </source>
</evidence>
<accession>A0AAF0IL66</accession>
<organism evidence="3 4">
    <name type="scientific">Emydomyces testavorans</name>
    <dbReference type="NCBI Taxonomy" id="2070801"/>
    <lineage>
        <taxon>Eukaryota</taxon>
        <taxon>Fungi</taxon>
        <taxon>Dikarya</taxon>
        <taxon>Ascomycota</taxon>
        <taxon>Pezizomycotina</taxon>
        <taxon>Eurotiomycetes</taxon>
        <taxon>Eurotiomycetidae</taxon>
        <taxon>Onygenales</taxon>
        <taxon>Nannizziopsiaceae</taxon>
        <taxon>Emydomyces</taxon>
    </lineage>
</organism>
<evidence type="ECO:0000313" key="4">
    <source>
        <dbReference type="Proteomes" id="UP001219355"/>
    </source>
</evidence>
<feature type="compositionally biased region" description="Polar residues" evidence="2">
    <location>
        <begin position="646"/>
        <end position="659"/>
    </location>
</feature>
<dbReference type="AlphaFoldDB" id="A0AAF0IL66"/>
<feature type="compositionally biased region" description="Basic and acidic residues" evidence="2">
    <location>
        <begin position="674"/>
        <end position="684"/>
    </location>
</feature>
<keyword evidence="1" id="KW-0175">Coiled coil</keyword>
<feature type="compositionally biased region" description="Polar residues" evidence="2">
    <location>
        <begin position="563"/>
        <end position="584"/>
    </location>
</feature>
<sequence length="729" mass="80810">MTDFQRSARHYSSENGNTDTNNESAALTNKRQVFLTYRPLVENEDRLKLRKLTYLKPLVISHAKVAKSLVDRLGTQKIVLILKSLVDKGVFHSESKAKEEFPTLFETSPAQEALHIHSEATAAESESKVLEQASTLDDQNSEKEEYQICNGDNAKSQNSAQYRPLRTTNYSALDARYLTTTIPGTQVPSLYPSYVPYRVQHLILSKIQCMLENSCFEFTLKWAPELIAQKGWDCPEAIELNKWTSTMYQQFDKLPDGALDNRYKSDITSVFASLCGLRHSAVHRLHVSVRGIDDMVHNAIIFTGMLRDTVRECQLNELHLELKRIARSQELHMNFLENRLKEEFDELRELREQLDKREQTALETMRRENSENQSLVAELLERSFGTIFSANVENGEQKPGLNKTSLSNAGLKIDNGNETVGPLAEEDVGKVASEGVKVIPAKPSAGPEAATPRDSAKPLKVEAREDPTSKPVEVSQDRNISPGKAPPAKLTPNVSETKPLASKPMQSSSGPRDSTAVNGASAKQEVNDPEPDDDSPKRMHISSRLDAAEEKPPEAKTKLQEVANDNNAAAPVQISQKLATQVDTANRESKMEAPVISRPLSKFARELLGEKTTPPDHTQSAESDVGEPSAQESTPESGKPLDENVTLGSPQSASEQTAQFEEPAESSKAAFKGEVQDQNRDASTKAEMAVPPMKTPGKKLELNAENTSTRSNVRRKDLDLDTPNRCYIL</sequence>
<feature type="compositionally biased region" description="Basic and acidic residues" evidence="2">
    <location>
        <begin position="546"/>
        <end position="559"/>
    </location>
</feature>
<evidence type="ECO:0000256" key="1">
    <source>
        <dbReference type="SAM" id="Coils"/>
    </source>
</evidence>
<name>A0AAF0IL66_9EURO</name>
<dbReference type="Proteomes" id="UP001219355">
    <property type="component" value="Chromosome 5"/>
</dbReference>
<gene>
    <name evidence="3" type="ORF">PRK78_007152</name>
</gene>
<feature type="compositionally biased region" description="Polar residues" evidence="2">
    <location>
        <begin position="13"/>
        <end position="25"/>
    </location>
</feature>
<feature type="region of interest" description="Disordered" evidence="2">
    <location>
        <begin position="127"/>
        <end position="160"/>
    </location>
</feature>
<protein>
    <submittedName>
        <fullName evidence="3">Uncharacterized protein</fullName>
    </submittedName>
</protein>
<feature type="region of interest" description="Disordered" evidence="2">
    <location>
        <begin position="394"/>
        <end position="421"/>
    </location>
</feature>
<proteinExistence type="predicted"/>
<keyword evidence="4" id="KW-1185">Reference proteome</keyword>